<organism evidence="2 3">
    <name type="scientific">Aspergillus nanangensis</name>
    <dbReference type="NCBI Taxonomy" id="2582783"/>
    <lineage>
        <taxon>Eukaryota</taxon>
        <taxon>Fungi</taxon>
        <taxon>Dikarya</taxon>
        <taxon>Ascomycota</taxon>
        <taxon>Pezizomycotina</taxon>
        <taxon>Eurotiomycetes</taxon>
        <taxon>Eurotiomycetidae</taxon>
        <taxon>Eurotiales</taxon>
        <taxon>Aspergillaceae</taxon>
        <taxon>Aspergillus</taxon>
        <taxon>Aspergillus subgen. Circumdati</taxon>
    </lineage>
</organism>
<gene>
    <name evidence="2" type="ORF">FE257_001247</name>
</gene>
<dbReference type="GO" id="GO:0003676">
    <property type="term" value="F:nucleic acid binding"/>
    <property type="evidence" value="ECO:0007669"/>
    <property type="project" value="InterPro"/>
</dbReference>
<evidence type="ECO:0000313" key="2">
    <source>
        <dbReference type="EMBL" id="KAF9884757.1"/>
    </source>
</evidence>
<feature type="region of interest" description="Disordered" evidence="1">
    <location>
        <begin position="1"/>
        <end position="28"/>
    </location>
</feature>
<name>A0AAD4GPR8_ASPNN</name>
<reference evidence="2" key="1">
    <citation type="journal article" date="2019" name="Beilstein J. Org. Chem.">
        <title>Nanangenines: drimane sesquiterpenoids as the dominant metabolite cohort of a novel Australian fungus, Aspergillus nanangensis.</title>
        <authorList>
            <person name="Lacey H.J."/>
            <person name="Gilchrist C.L.M."/>
            <person name="Crombie A."/>
            <person name="Kalaitzis J.A."/>
            <person name="Vuong D."/>
            <person name="Rutledge P.J."/>
            <person name="Turner P."/>
            <person name="Pitt J.I."/>
            <person name="Lacey E."/>
            <person name="Chooi Y.H."/>
            <person name="Piggott A.M."/>
        </authorList>
    </citation>
    <scope>NUCLEOTIDE SEQUENCE</scope>
    <source>
        <strain evidence="2">MST-FP2251</strain>
    </source>
</reference>
<feature type="compositionally biased region" description="Polar residues" evidence="1">
    <location>
        <begin position="1"/>
        <end position="26"/>
    </location>
</feature>
<comment type="caution">
    <text evidence="2">The sequence shown here is derived from an EMBL/GenBank/DDBJ whole genome shotgun (WGS) entry which is preliminary data.</text>
</comment>
<dbReference type="SUPFAM" id="SSF54928">
    <property type="entry name" value="RNA-binding domain, RBD"/>
    <property type="match status" value="1"/>
</dbReference>
<reference evidence="2" key="2">
    <citation type="submission" date="2020-02" db="EMBL/GenBank/DDBJ databases">
        <authorList>
            <person name="Gilchrist C.L.M."/>
            <person name="Chooi Y.-H."/>
        </authorList>
    </citation>
    <scope>NUCLEOTIDE SEQUENCE</scope>
    <source>
        <strain evidence="2">MST-FP2251</strain>
    </source>
</reference>
<dbReference type="AlphaFoldDB" id="A0AAD4GPR8"/>
<keyword evidence="3" id="KW-1185">Reference proteome</keyword>
<evidence type="ECO:0000256" key="1">
    <source>
        <dbReference type="SAM" id="MobiDB-lite"/>
    </source>
</evidence>
<dbReference type="InterPro" id="IPR012677">
    <property type="entry name" value="Nucleotide-bd_a/b_plait_sf"/>
</dbReference>
<dbReference type="InterPro" id="IPR035979">
    <property type="entry name" value="RBD_domain_sf"/>
</dbReference>
<accession>A0AAD4GPR8</accession>
<sequence>MASRQSDGIPQKNKASFSPTSPSRQPTPFYAVKTVDLFAQPDPSTLALHQRQYLAMLNPAFAQNLAQSTEIDYGLSQTPTPTLMDPTGQRRRAIHAPIQRSVPILEPAPSARVPSQPIPSEIFSPASRRATQISLHPVMDTDHRGQFPNVSRSTSDAPKRYESAVLANNLPIGSLVHLVRAPIWGVIKISNIPYSVTKQEIIQFVGRQANIITSDNGCPIHIIMERSTAKTMDCYVEFQTCTDAKETVHRINKVYEVGRAPRLGNRHVDVELSDQDELLKDLFPRAKCAVWRNGIPHALANTDHYSTGFNGFFTSEEIVGAIRHAELPHRSPFCVKCPQRTYESTISTLYKARSL</sequence>
<dbReference type="Proteomes" id="UP001194746">
    <property type="component" value="Unassembled WGS sequence"/>
</dbReference>
<protein>
    <recommendedName>
        <fullName evidence="4">RRM domain-containing protein</fullName>
    </recommendedName>
</protein>
<proteinExistence type="predicted"/>
<evidence type="ECO:0008006" key="4">
    <source>
        <dbReference type="Google" id="ProtNLM"/>
    </source>
</evidence>
<dbReference type="EMBL" id="VCAU01000112">
    <property type="protein sequence ID" value="KAF9884757.1"/>
    <property type="molecule type" value="Genomic_DNA"/>
</dbReference>
<evidence type="ECO:0000313" key="3">
    <source>
        <dbReference type="Proteomes" id="UP001194746"/>
    </source>
</evidence>
<dbReference type="Gene3D" id="3.30.70.330">
    <property type="match status" value="1"/>
</dbReference>